<proteinExistence type="predicted"/>
<protein>
    <submittedName>
        <fullName evidence="1">Uncharacterized protein</fullName>
    </submittedName>
</protein>
<sequence>MTAYKQTSQLVPQDVGPTLFDTYPNMHLIHLSQAPIARAKDYQSNSLSSILSCTKHRQLFSEMEKWIFKKLVNIPFHYKSTIEIRFRDSYLKVLWLNANYLALRKIRGTSHLSFVNLDFTKRYFSIYK</sequence>
<dbReference type="Proteomes" id="UP001374535">
    <property type="component" value="Chromosome 1"/>
</dbReference>
<name>A0AAQ3PFK5_VIGMU</name>
<evidence type="ECO:0000313" key="1">
    <source>
        <dbReference type="EMBL" id="WVZ25583.1"/>
    </source>
</evidence>
<evidence type="ECO:0000313" key="2">
    <source>
        <dbReference type="Proteomes" id="UP001374535"/>
    </source>
</evidence>
<gene>
    <name evidence="1" type="ORF">V8G54_004127</name>
</gene>
<organism evidence="1 2">
    <name type="scientific">Vigna mungo</name>
    <name type="common">Black gram</name>
    <name type="synonym">Phaseolus mungo</name>
    <dbReference type="NCBI Taxonomy" id="3915"/>
    <lineage>
        <taxon>Eukaryota</taxon>
        <taxon>Viridiplantae</taxon>
        <taxon>Streptophyta</taxon>
        <taxon>Embryophyta</taxon>
        <taxon>Tracheophyta</taxon>
        <taxon>Spermatophyta</taxon>
        <taxon>Magnoliopsida</taxon>
        <taxon>eudicotyledons</taxon>
        <taxon>Gunneridae</taxon>
        <taxon>Pentapetalae</taxon>
        <taxon>rosids</taxon>
        <taxon>fabids</taxon>
        <taxon>Fabales</taxon>
        <taxon>Fabaceae</taxon>
        <taxon>Papilionoideae</taxon>
        <taxon>50 kb inversion clade</taxon>
        <taxon>NPAAA clade</taxon>
        <taxon>indigoferoid/millettioid clade</taxon>
        <taxon>Phaseoleae</taxon>
        <taxon>Vigna</taxon>
    </lineage>
</organism>
<dbReference type="EMBL" id="CP144700">
    <property type="protein sequence ID" value="WVZ25583.1"/>
    <property type="molecule type" value="Genomic_DNA"/>
</dbReference>
<accession>A0AAQ3PFK5</accession>
<keyword evidence="2" id="KW-1185">Reference proteome</keyword>
<dbReference type="AlphaFoldDB" id="A0AAQ3PFK5"/>
<reference evidence="1 2" key="1">
    <citation type="journal article" date="2023" name="Life. Sci Alliance">
        <title>Evolutionary insights into 3D genome organization and epigenetic landscape of Vigna mungo.</title>
        <authorList>
            <person name="Junaid A."/>
            <person name="Singh B."/>
            <person name="Bhatia S."/>
        </authorList>
    </citation>
    <scope>NUCLEOTIDE SEQUENCE [LARGE SCALE GENOMIC DNA]</scope>
    <source>
        <strain evidence="1">Urdbean</strain>
    </source>
</reference>